<sequence>MHIPLIQIDAFATQPFEGNPAAVMPLESWLEDGVLQLLAVENNLSETAFIVADIPAEAPAFDLSQPAYHLRWFTPAIEVDLCGHATLATASYLFTDVHPDAKRLQFWSRSGWLFVERDGDGYILDFPSEMPEPVAVDPSVSEALGVPALEAFLATDLIHVVRDAETVRNLSPDFGALAKLPVRGVVVTAAGNGTGHDFVSRFFGARAGIDEDPVTGSAHSQLAPLWAGRLGSTVLSARQLSARGGTVLCRVEGERTLLSGTCVRYLEGTVSLAVGGLAG</sequence>
<keyword evidence="2" id="KW-0413">Isomerase</keyword>
<organism evidence="3 4">
    <name type="scientific">Pseudarthrobacter humi</name>
    <dbReference type="NCBI Taxonomy" id="2952523"/>
    <lineage>
        <taxon>Bacteria</taxon>
        <taxon>Bacillati</taxon>
        <taxon>Actinomycetota</taxon>
        <taxon>Actinomycetes</taxon>
        <taxon>Micrococcales</taxon>
        <taxon>Micrococcaceae</taxon>
        <taxon>Pseudarthrobacter</taxon>
    </lineage>
</organism>
<proteinExistence type="inferred from homology"/>
<dbReference type="PANTHER" id="PTHR13774:SF17">
    <property type="entry name" value="PHENAZINE BIOSYNTHESIS-LIKE DOMAIN-CONTAINING PROTEIN"/>
    <property type="match status" value="1"/>
</dbReference>
<comment type="similarity">
    <text evidence="1">Belongs to the PhzF family.</text>
</comment>
<dbReference type="SUPFAM" id="SSF54506">
    <property type="entry name" value="Diaminopimelate epimerase-like"/>
    <property type="match status" value="1"/>
</dbReference>
<protein>
    <submittedName>
        <fullName evidence="3">PhzF family phenazine biosynthesis protein</fullName>
    </submittedName>
</protein>
<dbReference type="NCBIfam" id="TIGR00654">
    <property type="entry name" value="PhzF_family"/>
    <property type="match status" value="1"/>
</dbReference>
<comment type="caution">
    <text evidence="3">The sequence shown here is derived from an EMBL/GenBank/DDBJ whole genome shotgun (WGS) entry which is preliminary data.</text>
</comment>
<evidence type="ECO:0000313" key="4">
    <source>
        <dbReference type="Proteomes" id="UP001524318"/>
    </source>
</evidence>
<accession>A0ABT1LMT6</accession>
<dbReference type="Proteomes" id="UP001524318">
    <property type="component" value="Unassembled WGS sequence"/>
</dbReference>
<name>A0ABT1LMT6_9MICC</name>
<dbReference type="EMBL" id="JANCLV010000004">
    <property type="protein sequence ID" value="MCP8999767.1"/>
    <property type="molecule type" value="Genomic_DNA"/>
</dbReference>
<keyword evidence="4" id="KW-1185">Reference proteome</keyword>
<dbReference type="Pfam" id="PF02567">
    <property type="entry name" value="PhzC-PhzF"/>
    <property type="match status" value="1"/>
</dbReference>
<dbReference type="PANTHER" id="PTHR13774">
    <property type="entry name" value="PHENAZINE BIOSYNTHESIS PROTEIN"/>
    <property type="match status" value="1"/>
</dbReference>
<dbReference type="Gene3D" id="3.10.310.10">
    <property type="entry name" value="Diaminopimelate Epimerase, Chain A, domain 1"/>
    <property type="match status" value="2"/>
</dbReference>
<dbReference type="PIRSF" id="PIRSF016184">
    <property type="entry name" value="PhzC_PhzF"/>
    <property type="match status" value="1"/>
</dbReference>
<gene>
    <name evidence="3" type="ORF">NFC73_08480</name>
</gene>
<evidence type="ECO:0000256" key="2">
    <source>
        <dbReference type="ARBA" id="ARBA00023235"/>
    </source>
</evidence>
<dbReference type="InterPro" id="IPR003719">
    <property type="entry name" value="Phenazine_PhzF-like"/>
</dbReference>
<dbReference type="RefSeq" id="WP_254749259.1">
    <property type="nucleotide sequence ID" value="NZ_JANCLV010000004.1"/>
</dbReference>
<reference evidence="3 4" key="1">
    <citation type="submission" date="2022-06" db="EMBL/GenBank/DDBJ databases">
        <title>Pseudarthrobacter sp. strain RMG13 Genome sequencing and assembly.</title>
        <authorList>
            <person name="Kim I."/>
        </authorList>
    </citation>
    <scope>NUCLEOTIDE SEQUENCE [LARGE SCALE GENOMIC DNA]</scope>
    <source>
        <strain evidence="3 4">RMG13</strain>
    </source>
</reference>
<evidence type="ECO:0000313" key="3">
    <source>
        <dbReference type="EMBL" id="MCP8999767.1"/>
    </source>
</evidence>
<evidence type="ECO:0000256" key="1">
    <source>
        <dbReference type="ARBA" id="ARBA00008270"/>
    </source>
</evidence>